<dbReference type="eggNOG" id="ENOG502S7KA">
    <property type="taxonomic scope" value="Eukaryota"/>
</dbReference>
<evidence type="ECO:0000313" key="2">
    <source>
        <dbReference type="EMBL" id="KDR21855.1"/>
    </source>
</evidence>
<gene>
    <name evidence="2" type="ORF">L798_03191</name>
</gene>
<sequence>MASKEACNKNIKPEIDVDMRQKHSKRKQKNFRKKKRDCNAWHISHAVPQPFGDSSQCNWFWENYYNAIEWQERHQVAYWKSRSIALEYENTLLHQYVQSLICNGGNPVCHTIHKRVPKVSKICSIPSPEEQIWNTKEQQQGKPSNSAEQCKGDSSNQDEFEFQITEEMMDFFEQSIRHKMELRKQRETERKIAEKEKGFDHAAMPPRKQVGLQRTREMKLMYGEAAPMILGMETAMQLGFDRNCDLRQPKLWPNIPLKL</sequence>
<dbReference type="OrthoDB" id="5989213at2759"/>
<organism evidence="2 3">
    <name type="scientific">Zootermopsis nevadensis</name>
    <name type="common">Dampwood termite</name>
    <dbReference type="NCBI Taxonomy" id="136037"/>
    <lineage>
        <taxon>Eukaryota</taxon>
        <taxon>Metazoa</taxon>
        <taxon>Ecdysozoa</taxon>
        <taxon>Arthropoda</taxon>
        <taxon>Hexapoda</taxon>
        <taxon>Insecta</taxon>
        <taxon>Pterygota</taxon>
        <taxon>Neoptera</taxon>
        <taxon>Polyneoptera</taxon>
        <taxon>Dictyoptera</taxon>
        <taxon>Blattodea</taxon>
        <taxon>Blattoidea</taxon>
        <taxon>Termitoidae</taxon>
        <taxon>Termopsidae</taxon>
        <taxon>Zootermopsis</taxon>
    </lineage>
</organism>
<accession>A0A067RMM0</accession>
<dbReference type="InterPro" id="IPR034754">
    <property type="entry name" value="GEMIN8"/>
</dbReference>
<feature type="compositionally biased region" description="Polar residues" evidence="1">
    <location>
        <begin position="134"/>
        <end position="155"/>
    </location>
</feature>
<dbReference type="OMA" id="RCIALEH"/>
<dbReference type="GO" id="GO:0000387">
    <property type="term" value="P:spliceosomal snRNP assembly"/>
    <property type="evidence" value="ECO:0007669"/>
    <property type="project" value="InterPro"/>
</dbReference>
<proteinExistence type="predicted"/>
<evidence type="ECO:0000256" key="1">
    <source>
        <dbReference type="SAM" id="MobiDB-lite"/>
    </source>
</evidence>
<dbReference type="STRING" id="136037.A0A067RMM0"/>
<evidence type="ECO:0000313" key="3">
    <source>
        <dbReference type="Proteomes" id="UP000027135"/>
    </source>
</evidence>
<name>A0A067RMM0_ZOONE</name>
<dbReference type="Pfam" id="PF15348">
    <property type="entry name" value="GEMIN8"/>
    <property type="match status" value="1"/>
</dbReference>
<feature type="region of interest" description="Disordered" evidence="1">
    <location>
        <begin position="134"/>
        <end position="157"/>
    </location>
</feature>
<dbReference type="EMBL" id="KK852532">
    <property type="protein sequence ID" value="KDR21855.1"/>
    <property type="molecule type" value="Genomic_DNA"/>
</dbReference>
<dbReference type="Proteomes" id="UP000027135">
    <property type="component" value="Unassembled WGS sequence"/>
</dbReference>
<dbReference type="GO" id="GO:0032797">
    <property type="term" value="C:SMN complex"/>
    <property type="evidence" value="ECO:0007669"/>
    <property type="project" value="InterPro"/>
</dbReference>
<protein>
    <submittedName>
        <fullName evidence="2">Gem-associated protein 8</fullName>
    </submittedName>
</protein>
<dbReference type="PANTHER" id="PTHR16238">
    <property type="entry name" value="GEM-ASSOCIATED PROTEIN 8"/>
    <property type="match status" value="1"/>
</dbReference>
<dbReference type="AlphaFoldDB" id="A0A067RMM0"/>
<keyword evidence="3" id="KW-1185">Reference proteome</keyword>
<reference evidence="2 3" key="1">
    <citation type="journal article" date="2014" name="Nat. Commun.">
        <title>Molecular traces of alternative social organization in a termite genome.</title>
        <authorList>
            <person name="Terrapon N."/>
            <person name="Li C."/>
            <person name="Robertson H.M."/>
            <person name="Ji L."/>
            <person name="Meng X."/>
            <person name="Booth W."/>
            <person name="Chen Z."/>
            <person name="Childers C.P."/>
            <person name="Glastad K.M."/>
            <person name="Gokhale K."/>
            <person name="Gowin J."/>
            <person name="Gronenberg W."/>
            <person name="Hermansen R.A."/>
            <person name="Hu H."/>
            <person name="Hunt B.G."/>
            <person name="Huylmans A.K."/>
            <person name="Khalil S.M."/>
            <person name="Mitchell R.D."/>
            <person name="Munoz-Torres M.C."/>
            <person name="Mustard J.A."/>
            <person name="Pan H."/>
            <person name="Reese J.T."/>
            <person name="Scharf M.E."/>
            <person name="Sun F."/>
            <person name="Vogel H."/>
            <person name="Xiao J."/>
            <person name="Yang W."/>
            <person name="Yang Z."/>
            <person name="Yang Z."/>
            <person name="Zhou J."/>
            <person name="Zhu J."/>
            <person name="Brent C.S."/>
            <person name="Elsik C.G."/>
            <person name="Goodisman M.A."/>
            <person name="Liberles D.A."/>
            <person name="Roe R.M."/>
            <person name="Vargo E.L."/>
            <person name="Vilcinskas A."/>
            <person name="Wang J."/>
            <person name="Bornberg-Bauer E."/>
            <person name="Korb J."/>
            <person name="Zhang G."/>
            <person name="Liebig J."/>
        </authorList>
    </citation>
    <scope>NUCLEOTIDE SEQUENCE [LARGE SCALE GENOMIC DNA]</scope>
    <source>
        <tissue evidence="2">Whole organism</tissue>
    </source>
</reference>
<dbReference type="PANTHER" id="PTHR16238:SF7">
    <property type="entry name" value="GEM-ASSOCIATED PROTEIN 8"/>
    <property type="match status" value="1"/>
</dbReference>
<dbReference type="InParanoid" id="A0A067RMM0"/>